<reference evidence="3" key="1">
    <citation type="journal article" date="2019" name="Int. J. Syst. Evol. Microbiol.">
        <title>The Global Catalogue of Microorganisms (GCM) 10K type strain sequencing project: providing services to taxonomists for standard genome sequencing and annotation.</title>
        <authorList>
            <consortium name="The Broad Institute Genomics Platform"/>
            <consortium name="The Broad Institute Genome Sequencing Center for Infectious Disease"/>
            <person name="Wu L."/>
            <person name="Ma J."/>
        </authorList>
    </citation>
    <scope>NUCLEOTIDE SEQUENCE [LARGE SCALE GENOMIC DNA]</scope>
    <source>
        <strain evidence="3">CGMCC 4.1467</strain>
    </source>
</reference>
<protein>
    <submittedName>
        <fullName evidence="2">Uncharacterized protein</fullName>
    </submittedName>
</protein>
<keyword evidence="3" id="KW-1185">Reference proteome</keyword>
<accession>A0ABW2L291</accession>
<keyword evidence="1" id="KW-0472">Membrane</keyword>
<evidence type="ECO:0000256" key="1">
    <source>
        <dbReference type="SAM" id="Phobius"/>
    </source>
</evidence>
<gene>
    <name evidence="2" type="ORF">ACFQY0_00710</name>
</gene>
<organism evidence="2 3">
    <name type="scientific">Haloferula chungangensis</name>
    <dbReference type="NCBI Taxonomy" id="1048331"/>
    <lineage>
        <taxon>Bacteria</taxon>
        <taxon>Pseudomonadati</taxon>
        <taxon>Verrucomicrobiota</taxon>
        <taxon>Verrucomicrobiia</taxon>
        <taxon>Verrucomicrobiales</taxon>
        <taxon>Verrucomicrobiaceae</taxon>
        <taxon>Haloferula</taxon>
    </lineage>
</organism>
<proteinExistence type="predicted"/>
<feature type="transmembrane region" description="Helical" evidence="1">
    <location>
        <begin position="116"/>
        <end position="136"/>
    </location>
</feature>
<dbReference type="RefSeq" id="WP_379708036.1">
    <property type="nucleotide sequence ID" value="NZ_JBHTBS010000001.1"/>
</dbReference>
<dbReference type="Proteomes" id="UP001596472">
    <property type="component" value="Unassembled WGS sequence"/>
</dbReference>
<name>A0ABW2L291_9BACT</name>
<feature type="transmembrane region" description="Helical" evidence="1">
    <location>
        <begin position="91"/>
        <end position="110"/>
    </location>
</feature>
<feature type="transmembrane region" description="Helical" evidence="1">
    <location>
        <begin position="6"/>
        <end position="23"/>
    </location>
</feature>
<dbReference type="EMBL" id="JBHTBS010000001">
    <property type="protein sequence ID" value="MFC7335680.1"/>
    <property type="molecule type" value="Genomic_DNA"/>
</dbReference>
<evidence type="ECO:0000313" key="2">
    <source>
        <dbReference type="EMBL" id="MFC7335680.1"/>
    </source>
</evidence>
<keyword evidence="1" id="KW-1133">Transmembrane helix</keyword>
<sequence length="181" mass="20344">MPRLLIVLSLLVLIAAWVARWWFWKRVRDKGRRVGCSMSVSELCDKLGQPRKKPNDVKDAAALGSALRDCGLRLLERDGLVLAKQRRTGWWSLKILPVLVGIIFVFSLIFQRVAPSWILAVGLLIIALHVLLRVSGLGIELKAVRRGLDELGKKGGFRRISEEEAVVDCAKASVWETILPW</sequence>
<comment type="caution">
    <text evidence="2">The sequence shown here is derived from an EMBL/GenBank/DDBJ whole genome shotgun (WGS) entry which is preliminary data.</text>
</comment>
<evidence type="ECO:0000313" key="3">
    <source>
        <dbReference type="Proteomes" id="UP001596472"/>
    </source>
</evidence>
<keyword evidence="1" id="KW-0812">Transmembrane</keyword>